<accession>A0A7L9WLH5</accession>
<organism evidence="1 2">
    <name type="scientific">Pseudooceanicola spongiae</name>
    <dbReference type="NCBI Taxonomy" id="2613965"/>
    <lineage>
        <taxon>Bacteria</taxon>
        <taxon>Pseudomonadati</taxon>
        <taxon>Pseudomonadota</taxon>
        <taxon>Alphaproteobacteria</taxon>
        <taxon>Rhodobacterales</taxon>
        <taxon>Paracoccaceae</taxon>
        <taxon>Pseudooceanicola</taxon>
    </lineage>
</organism>
<sequence>MSHAQVPTSWDSTLRDHAANYLLNVEAAPGVTAMLTRFNLAYAFALRGTGYAYAPRDGAGELTMIDGIHPDLCTVLRNGRARFYDFEDGDRIQRRVPGRAMVHMRYMAEDGWTGRSPISVAAESFGIALAGQEAAARAASGTFMIAVAKVSAFDADEETYQRSKVRLREALRNENSLGGVTLIGPDDDIKNLDLSAAASWRCMRPRRSPCWRSRCRNRWLVIPSRWRDRRPSSALPLSAASPLCRCAAC</sequence>
<evidence type="ECO:0000313" key="1">
    <source>
        <dbReference type="EMBL" id="QOL80773.1"/>
    </source>
</evidence>
<reference evidence="1 2" key="1">
    <citation type="submission" date="2019-10" db="EMBL/GenBank/DDBJ databases">
        <title>Pseudopuniceibacterium sp. HQ09 islated from Antarctica.</title>
        <authorList>
            <person name="Liao L."/>
            <person name="Su S."/>
            <person name="Chen B."/>
            <person name="Yu Y."/>
        </authorList>
    </citation>
    <scope>NUCLEOTIDE SEQUENCE [LARGE SCALE GENOMIC DNA]</scope>
    <source>
        <strain evidence="1 2">HQ09</strain>
    </source>
</reference>
<gene>
    <name evidence="1" type="ORF">F3W81_08055</name>
</gene>
<name>A0A7L9WLH5_9RHOB</name>
<keyword evidence="2" id="KW-1185">Reference proteome</keyword>
<protein>
    <submittedName>
        <fullName evidence="1">Phage portal protein</fullName>
    </submittedName>
</protein>
<evidence type="ECO:0000313" key="2">
    <source>
        <dbReference type="Proteomes" id="UP000594118"/>
    </source>
</evidence>
<dbReference type="Proteomes" id="UP000594118">
    <property type="component" value="Chromosome"/>
</dbReference>
<dbReference type="KEGG" id="pshq:F3W81_08055"/>
<dbReference type="AlphaFoldDB" id="A0A7L9WLH5"/>
<dbReference type="EMBL" id="CP045201">
    <property type="protein sequence ID" value="QOL80773.1"/>
    <property type="molecule type" value="Genomic_DNA"/>
</dbReference>
<dbReference type="Pfam" id="PF04860">
    <property type="entry name" value="Phage_portal"/>
    <property type="match status" value="1"/>
</dbReference>
<proteinExistence type="predicted"/>
<dbReference type="InterPro" id="IPR006944">
    <property type="entry name" value="Phage/GTA_portal"/>
</dbReference>